<keyword evidence="2" id="KW-1171">Viral genome ejection through host cell envelope</keyword>
<keyword evidence="3" id="KW-0231">Viral genome packaging</keyword>
<evidence type="ECO:0000313" key="5">
    <source>
        <dbReference type="EMBL" id="AWY04752.1"/>
    </source>
</evidence>
<keyword evidence="2" id="KW-1162">Viral penetration into host cytoplasm</keyword>
<dbReference type="Gene3D" id="1.20.1270.210">
    <property type="match status" value="1"/>
</dbReference>
<gene>
    <name evidence="5" type="primary">6</name>
    <name evidence="5" type="ORF">PBI_EMPEROR_6</name>
</gene>
<dbReference type="Pfam" id="PF04860">
    <property type="entry name" value="Phage_portal"/>
    <property type="match status" value="1"/>
</dbReference>
<name>A0A2Z4Q3R8_9CAUD</name>
<feature type="region of interest" description="Disordered" evidence="4">
    <location>
        <begin position="342"/>
        <end position="385"/>
    </location>
</feature>
<organism evidence="5 6">
    <name type="scientific">Gordonia phage Emperor</name>
    <dbReference type="NCBI Taxonomy" id="2201427"/>
    <lineage>
        <taxon>Viruses</taxon>
        <taxon>Duplodnaviria</taxon>
        <taxon>Heunggongvirae</taxon>
        <taxon>Uroviricota</taxon>
        <taxon>Caudoviricetes</taxon>
        <taxon>Emperorvirus</taxon>
        <taxon>Emperorvirus emperor</taxon>
    </lineage>
</organism>
<dbReference type="Gene3D" id="3.40.140.120">
    <property type="match status" value="1"/>
</dbReference>
<reference evidence="5 6" key="1">
    <citation type="submission" date="2018-04" db="EMBL/GenBank/DDBJ databases">
        <authorList>
            <person name="Go L.Y."/>
            <person name="Mitchell J.A."/>
        </authorList>
    </citation>
    <scope>NUCLEOTIDE SEQUENCE [LARGE SCALE GENOMIC DNA]</scope>
</reference>
<feature type="compositionally biased region" description="Low complexity" evidence="4">
    <location>
        <begin position="360"/>
        <end position="385"/>
    </location>
</feature>
<dbReference type="GeneID" id="77950917"/>
<dbReference type="EMBL" id="MH271296">
    <property type="protein sequence ID" value="AWY04752.1"/>
    <property type="molecule type" value="Genomic_DNA"/>
</dbReference>
<proteinExistence type="predicted"/>
<keyword evidence="6" id="KW-1185">Reference proteome</keyword>
<dbReference type="Proteomes" id="UP000251212">
    <property type="component" value="Segment"/>
</dbReference>
<accession>A0A2Z4Q3R8</accession>
<keyword evidence="1" id="KW-1188">Viral release from host cell</keyword>
<sequence length="385" mass="40638">MRFVDQLRSVASMPSRLSGVSLASPFAPHPSHLATVAYADIFGGRPPAALTRAEAMSVPAVARSRHLIAGTIGRLPLRVLRGDTVIETPSWVDRTDSELSPFHRLLWTVDDLMFYGWSLWRVRRGAEGAVTHADRVPFDGWAFDTSAEGATIITVDGDPVPANSVALIPGAHEGLLEFAARAVRHASMLVDAADRAAETPTPNVELHQTTDAPLTKTEISDLVAEWAKARRGVNGGVAYTNKAIEAKFHGEVSAQLLIEGRNAAAVDIARVVGIPASMIDATGPSASLTYETSQGRNAEFVDYGLAPYMAAITARLGMDDLLPRGQRIEFDLERFTNAALTSLGTQDDDAGNGPETAGVESPAPATEPAGASSTAPAGSTPRAVA</sequence>
<evidence type="ECO:0000256" key="2">
    <source>
        <dbReference type="ARBA" id="ARBA00023009"/>
    </source>
</evidence>
<protein>
    <submittedName>
        <fullName evidence="5">Portal protein</fullName>
    </submittedName>
</protein>
<evidence type="ECO:0000256" key="3">
    <source>
        <dbReference type="ARBA" id="ARBA00023219"/>
    </source>
</evidence>
<dbReference type="RefSeq" id="YP_010674603.1">
    <property type="nucleotide sequence ID" value="NC_070995.1"/>
</dbReference>
<dbReference type="InterPro" id="IPR006944">
    <property type="entry name" value="Phage/GTA_portal"/>
</dbReference>
<keyword evidence="1" id="KW-0118">Viral capsid assembly</keyword>
<evidence type="ECO:0000313" key="6">
    <source>
        <dbReference type="Proteomes" id="UP000251212"/>
    </source>
</evidence>
<dbReference type="KEGG" id="vg:77950917"/>
<evidence type="ECO:0000256" key="1">
    <source>
        <dbReference type="ARBA" id="ARBA00022950"/>
    </source>
</evidence>
<keyword evidence="2" id="KW-1160">Virus entry into host cell</keyword>
<evidence type="ECO:0000256" key="4">
    <source>
        <dbReference type="SAM" id="MobiDB-lite"/>
    </source>
</evidence>
<dbReference type="Gene3D" id="3.30.1120.70">
    <property type="match status" value="1"/>
</dbReference>